<gene>
    <name evidence="2" type="ORF">GTA08_BOTSDO03054</name>
</gene>
<dbReference type="EMBL" id="WWBZ02000016">
    <property type="protein sequence ID" value="KAF4309493.1"/>
    <property type="molecule type" value="Genomic_DNA"/>
</dbReference>
<dbReference type="InterPro" id="IPR022024">
    <property type="entry name" value="DUF3602"/>
</dbReference>
<dbReference type="Proteomes" id="UP000572817">
    <property type="component" value="Unassembled WGS sequence"/>
</dbReference>
<feature type="compositionally biased region" description="Basic and acidic residues" evidence="1">
    <location>
        <begin position="90"/>
        <end position="99"/>
    </location>
</feature>
<organism evidence="2 3">
    <name type="scientific">Botryosphaeria dothidea</name>
    <dbReference type="NCBI Taxonomy" id="55169"/>
    <lineage>
        <taxon>Eukaryota</taxon>
        <taxon>Fungi</taxon>
        <taxon>Dikarya</taxon>
        <taxon>Ascomycota</taxon>
        <taxon>Pezizomycotina</taxon>
        <taxon>Dothideomycetes</taxon>
        <taxon>Dothideomycetes incertae sedis</taxon>
        <taxon>Botryosphaeriales</taxon>
        <taxon>Botryosphaeriaceae</taxon>
        <taxon>Botryosphaeria</taxon>
    </lineage>
</organism>
<feature type="compositionally biased region" description="Basic and acidic residues" evidence="1">
    <location>
        <begin position="192"/>
        <end position="233"/>
    </location>
</feature>
<comment type="caution">
    <text evidence="2">The sequence shown here is derived from an EMBL/GenBank/DDBJ whole genome shotgun (WGS) entry which is preliminary data.</text>
</comment>
<dbReference type="AlphaFoldDB" id="A0A8H4N6X7"/>
<evidence type="ECO:0000313" key="3">
    <source>
        <dbReference type="Proteomes" id="UP000572817"/>
    </source>
</evidence>
<dbReference type="PANTHER" id="PTHR34693">
    <property type="entry name" value="PROTEIN PAR32"/>
    <property type="match status" value="1"/>
</dbReference>
<feature type="region of interest" description="Disordered" evidence="1">
    <location>
        <begin position="87"/>
        <end position="233"/>
    </location>
</feature>
<keyword evidence="3" id="KW-1185">Reference proteome</keyword>
<dbReference type="PANTHER" id="PTHR34693:SF1">
    <property type="entry name" value="PROTEIN PAR32"/>
    <property type="match status" value="1"/>
</dbReference>
<reference evidence="2" key="1">
    <citation type="submission" date="2020-04" db="EMBL/GenBank/DDBJ databases">
        <title>Genome Assembly and Annotation of Botryosphaeria dothidea sdau 11-99, a Latent Pathogen of Apple Fruit Ring Rot in China.</title>
        <authorList>
            <person name="Yu C."/>
            <person name="Diao Y."/>
            <person name="Lu Q."/>
            <person name="Zhao J."/>
            <person name="Cui S."/>
            <person name="Peng C."/>
            <person name="He B."/>
            <person name="Liu H."/>
        </authorList>
    </citation>
    <scope>NUCLEOTIDE SEQUENCE [LARGE SCALE GENOMIC DNA]</scope>
    <source>
        <strain evidence="2">Sdau11-99</strain>
    </source>
</reference>
<dbReference type="OrthoDB" id="3063476at2759"/>
<feature type="compositionally biased region" description="Basic and acidic residues" evidence="1">
    <location>
        <begin position="33"/>
        <end position="42"/>
    </location>
</feature>
<sequence>MAFSKTSTAFAAASSSNDFTMKQQRRVLPISRKGGDDKEWPRDAAASTGQPSNRKTTPACANDSAISRAAPRHDLIFTAQSTTMALDPRTAADADDVRNMSHGRGGAGNMAKSSRRDSSSNPRDLVTPTIKSALYTTGRGGSGNMARNDPEHPEIARAAQDVEAPPGAGREYDGPKHFGRGGAANVMSGEGGGKKSGEEERLVQAKKEGGGGQSEDVRGLGEKARDLLGKIKK</sequence>
<dbReference type="Pfam" id="PF12223">
    <property type="entry name" value="DUF3602"/>
    <property type="match status" value="2"/>
</dbReference>
<name>A0A8H4N6X7_9PEZI</name>
<evidence type="ECO:0000256" key="1">
    <source>
        <dbReference type="SAM" id="MobiDB-lite"/>
    </source>
</evidence>
<feature type="compositionally biased region" description="Low complexity" evidence="1">
    <location>
        <begin position="1"/>
        <end position="16"/>
    </location>
</feature>
<feature type="compositionally biased region" description="Polar residues" evidence="1">
    <location>
        <begin position="47"/>
        <end position="56"/>
    </location>
</feature>
<accession>A0A8H4N6X7</accession>
<proteinExistence type="predicted"/>
<feature type="region of interest" description="Disordered" evidence="1">
    <location>
        <begin position="1"/>
        <end position="73"/>
    </location>
</feature>
<evidence type="ECO:0000313" key="2">
    <source>
        <dbReference type="EMBL" id="KAF4309493.1"/>
    </source>
</evidence>
<protein>
    <submittedName>
        <fullName evidence="2">Uncharacterized protein</fullName>
    </submittedName>
</protein>
<dbReference type="InterPro" id="IPR053203">
    <property type="entry name" value="Cisplatin_resist-associated"/>
</dbReference>